<feature type="compositionally biased region" description="Polar residues" evidence="1">
    <location>
        <begin position="932"/>
        <end position="944"/>
    </location>
</feature>
<feature type="region of interest" description="Disordered" evidence="1">
    <location>
        <begin position="1345"/>
        <end position="1419"/>
    </location>
</feature>
<feature type="compositionally biased region" description="Low complexity" evidence="1">
    <location>
        <begin position="1352"/>
        <end position="1367"/>
    </location>
</feature>
<dbReference type="GO" id="GO:0005634">
    <property type="term" value="C:nucleus"/>
    <property type="evidence" value="ECO:0007669"/>
    <property type="project" value="InterPro"/>
</dbReference>
<dbReference type="GeneID" id="16997189"/>
<feature type="region of interest" description="Disordered" evidence="1">
    <location>
        <begin position="927"/>
        <end position="949"/>
    </location>
</feature>
<evidence type="ECO:0000259" key="3">
    <source>
        <dbReference type="Pfam" id="PF23726"/>
    </source>
</evidence>
<feature type="domain" description="RSE1/DDB1/CPSF1 second beta-propeller" evidence="3">
    <location>
        <begin position="668"/>
        <end position="1278"/>
    </location>
</feature>
<dbReference type="OMA" id="IYVSHES"/>
<feature type="compositionally biased region" description="Low complexity" evidence="1">
    <location>
        <begin position="864"/>
        <end position="880"/>
    </location>
</feature>
<keyword evidence="5" id="KW-1185">Reference proteome</keyword>
<evidence type="ECO:0000313" key="4">
    <source>
        <dbReference type="EMBL" id="BAM82888.1"/>
    </source>
</evidence>
<dbReference type="eggNOG" id="KOG1896">
    <property type="taxonomic scope" value="Eukaryota"/>
</dbReference>
<name>M1VM14_CYAM1</name>
<dbReference type="Proteomes" id="UP000007014">
    <property type="component" value="Chromosome 19"/>
</dbReference>
<dbReference type="InterPro" id="IPR004871">
    <property type="entry name" value="RSE1/DDB1/CPSF1_C"/>
</dbReference>
<dbReference type="GO" id="GO:0003676">
    <property type="term" value="F:nucleic acid binding"/>
    <property type="evidence" value="ECO:0007669"/>
    <property type="project" value="InterPro"/>
</dbReference>
<evidence type="ECO:0000259" key="2">
    <source>
        <dbReference type="Pfam" id="PF03178"/>
    </source>
</evidence>
<feature type="compositionally biased region" description="Polar residues" evidence="1">
    <location>
        <begin position="1057"/>
        <end position="1072"/>
    </location>
</feature>
<dbReference type="InterPro" id="IPR058543">
    <property type="entry name" value="Beta-prop_RSE1/DDB1/CPSF1_2nd"/>
</dbReference>
<sequence length="1880" mass="203875">MDLIHKSLIPASRAVAVASGRFAPELVHSGSPASESAEEATELEPLDLVVAHLNRLELYRVDARGTLTLVAQTEVAARIGSISRFPSPVWISGQKQPVRKDWLLVAIDSGFSGGAVARSAGQVSMIAMIVEFKPLLATWYAQAVYSFAQECVYVLQDDGIRDAALTIDKALEHVVLRAGAVLGDGMWRRGGGYGEERPLTCVDAVEAAVDFLNESSRESNFQWNDGRCGALVVPAWRKAYILAPPLCSGTGAALAHCGIRDDVVNEGALDADPTAGRDAHTRTSYGPGAMLWTEDVQETPVSERILPGIPAAETRGRKLLITERDQGIQDAHRVYYYAVELEALLGHVRILDCCFLTGTALPTMVMLYEERPTWAGRVEAVSNSCALAAIVLPPLPAGAAGEEPLVAWRIQGLPFDAEKVVPLPSVEWDRAAEQGLLLIAANVLFWIRGNGQIGASLSGNHFGDTFMELDGCQLPGALYGGTDSDIISRCRTSQVLHFRGACIAPVRLHRYGLFLADGNVYQLALHADAEYPLRLEALRVRGESRLAPAPLDAKLLSRDLLFVAAHLGSSVLYRMTQVHPHGRRTRTSAAENGTLHKNATTKEAQWELQQRDTIFQLGPIVDLVVIPPRYSPPAGTLLDPGEILAATGHQHQSCLARCTYQVQTREWQRIPSAGCRRVWSLYADHDGTGMHQEEQAFLLLSLSKSSVILDIRRGFEQAADTRVLLPSPTIAAGNLAQRRLIAQVHRTGIRLLDANLDVVYEEDMLLAALEPGTAVSGASVVDPYIAVWFTNHRLQVWRLEHFSEAEAERTTYRLSLVFSREHVLCASLYDGVLCRDFQAACRPPRSTGNLRTSGRPMRLRRRGASAAPGSAATAAATQSSRETHRAVPPSALSRGQRALAGADLPPELGAEETFLYGALALSDAVSDATPEGASNGTPETTARGSQPEEPVVPALHSMLAVVSVDGALYLYALGSEKNLLLLRCKRFFLGVHQVLDDRSRQAASFTDAASAEADAEAESSAATTTITTTPPTSPRGGTTGMLHRMPGEATLEVSALESGTRTTTPSQGAGLTSLSSSSSSSMPRKRTATTGEDAPKGLGSMPANGRELGPRRTRQGKVLDVCLVDIGERTCPVLAAVLASGEVVLYRGYVVNRGILCFARVGSDALSTVLTPSVGVSANAPPMSLSTSIGTTAPERDSKASSRRSVSIRLMPFRRIQGKSGISIIGQRVILVLGDTGYPTIHPVRGPGLLALADLHHEGVCSQGFVSVATDGTVRIGQWPVLARAQAVGNFLVQKHAWPQPEYVERLLHDPSTDTILAIVGRMVPATEAAVKYLLEGNRYESMLRHARRKQQQQQEQQEQQQEPGLQEAEESAVRVTRSSGMQPPQPLLLNADARRVPASRGDTAGIRARGDSSTAEPMDMDDVANGASAMTTPGGVNGTAETPWPSTTARSVDESVAGDVADDPPKALAAFEEQKLRPFDSGRERDLPLLIDQHAVVLLARNSLEVLARYDLEQTEVGLAMCATRIRHFQRTGDDEAPRFTERDVLVVGTCFLRGEDTSIRGRLLVFEISRQEGRQHHQHQRTLYQMQTLAATEVKGAVSAVAPVKGGFVCCSAGPRLEVYKLIEDEMSCISFYPGINLFFSHVGTLKQYILASDMRYGVSFLFWRSRNVSQNFLCRDEAQRELVASEWLMHGTKANVLSADMLGNIIELSIPSPVDPESAGGTRMTFEAGFHVGSRPNAVRRVRIDDPSAETPPPNEPSSLWNTHVILLGTVDGMITMVSPLLRGVAKKLELAAQDLMLEPELRKWCLYARSWRVMRSLTVAAGLRKPKRSILDGDVLQLYGSLDTPRRKEIARRIGMPQEALFEAIFGTIDEVLQVF</sequence>
<dbReference type="Gramene" id="CMS297CT">
    <property type="protein sequence ID" value="CMS297CT"/>
    <property type="gene ID" value="CMS297C"/>
</dbReference>
<reference evidence="4 5" key="1">
    <citation type="journal article" date="2004" name="Nature">
        <title>Genome sequence of the ultrasmall unicellular red alga Cyanidioschyzon merolae 10D.</title>
        <authorList>
            <person name="Matsuzaki M."/>
            <person name="Misumi O."/>
            <person name="Shin-i T."/>
            <person name="Maruyama S."/>
            <person name="Takahara M."/>
            <person name="Miyagishima S."/>
            <person name="Mori T."/>
            <person name="Nishida K."/>
            <person name="Yagisawa F."/>
            <person name="Nishida K."/>
            <person name="Yoshida Y."/>
            <person name="Nishimura Y."/>
            <person name="Nakao S."/>
            <person name="Kobayashi T."/>
            <person name="Momoyama Y."/>
            <person name="Higashiyama T."/>
            <person name="Minoda A."/>
            <person name="Sano M."/>
            <person name="Nomoto H."/>
            <person name="Oishi K."/>
            <person name="Hayashi H."/>
            <person name="Ohta F."/>
            <person name="Nishizaka S."/>
            <person name="Haga S."/>
            <person name="Miura S."/>
            <person name="Morishita T."/>
            <person name="Kabeya Y."/>
            <person name="Terasawa K."/>
            <person name="Suzuki Y."/>
            <person name="Ishii Y."/>
            <person name="Asakawa S."/>
            <person name="Takano H."/>
            <person name="Ohta N."/>
            <person name="Kuroiwa H."/>
            <person name="Tanaka K."/>
            <person name="Shimizu N."/>
            <person name="Sugano S."/>
            <person name="Sato N."/>
            <person name="Nozaki H."/>
            <person name="Ogasawara N."/>
            <person name="Kohara Y."/>
            <person name="Kuroiwa T."/>
        </authorList>
    </citation>
    <scope>NUCLEOTIDE SEQUENCE [LARGE SCALE GENOMIC DNA]</scope>
    <source>
        <strain evidence="4 5">10D</strain>
    </source>
</reference>
<dbReference type="InterPro" id="IPR050358">
    <property type="entry name" value="RSE1/DDB1/CFT1"/>
</dbReference>
<feature type="domain" description="RSE1/DDB1/CPSF1 C-terminal" evidence="2">
    <location>
        <begin position="1496"/>
        <end position="1843"/>
    </location>
</feature>
<dbReference type="STRING" id="280699.M1VM14"/>
<feature type="region of interest" description="Disordered" evidence="1">
    <location>
        <begin position="1009"/>
        <end position="1043"/>
    </location>
</feature>
<accession>M1VM14</accession>
<protein>
    <submittedName>
        <fullName evidence="4">Similar to cleavage and polyadenylation specificity factor subunit</fullName>
    </submittedName>
</protein>
<feature type="region of interest" description="Disordered" evidence="1">
    <location>
        <begin position="1055"/>
        <end position="1112"/>
    </location>
</feature>
<dbReference type="Gene3D" id="2.130.10.10">
    <property type="entry name" value="YVTN repeat-like/Quinoprotein amine dehydrogenase"/>
    <property type="match status" value="4"/>
</dbReference>
<dbReference type="RefSeq" id="XP_005538924.1">
    <property type="nucleotide sequence ID" value="XM_005538867.1"/>
</dbReference>
<feature type="compositionally biased region" description="Low complexity" evidence="1">
    <location>
        <begin position="1009"/>
        <end position="1036"/>
    </location>
</feature>
<dbReference type="EMBL" id="AP006501">
    <property type="protein sequence ID" value="BAM82888.1"/>
    <property type="molecule type" value="Genomic_DNA"/>
</dbReference>
<dbReference type="KEGG" id="cme:CYME_CMS297C"/>
<dbReference type="InterPro" id="IPR015943">
    <property type="entry name" value="WD40/YVTN_repeat-like_dom_sf"/>
</dbReference>
<dbReference type="PANTHER" id="PTHR10644">
    <property type="entry name" value="DNA REPAIR/RNA PROCESSING CPSF FAMILY"/>
    <property type="match status" value="1"/>
</dbReference>
<dbReference type="Pfam" id="PF23726">
    <property type="entry name" value="Beta-prop_RSE1_2nd"/>
    <property type="match status" value="1"/>
</dbReference>
<dbReference type="OrthoDB" id="6109at2759"/>
<evidence type="ECO:0000256" key="1">
    <source>
        <dbReference type="SAM" id="MobiDB-lite"/>
    </source>
</evidence>
<dbReference type="Pfam" id="PF03178">
    <property type="entry name" value="CPSF_A"/>
    <property type="match status" value="1"/>
</dbReference>
<gene>
    <name evidence="4" type="ORF">CYME_CMS297C</name>
</gene>
<dbReference type="HOGENOM" id="CLU_236232_0_0_1"/>
<reference evidence="4 5" key="2">
    <citation type="journal article" date="2007" name="BMC Biol.">
        <title>A 100%-complete sequence reveals unusually simple genomic features in the hot-spring red alga Cyanidioschyzon merolae.</title>
        <authorList>
            <person name="Nozaki H."/>
            <person name="Takano H."/>
            <person name="Misumi O."/>
            <person name="Terasawa K."/>
            <person name="Matsuzaki M."/>
            <person name="Maruyama S."/>
            <person name="Nishida K."/>
            <person name="Yagisawa F."/>
            <person name="Yoshida Y."/>
            <person name="Fujiwara T."/>
            <person name="Takio S."/>
            <person name="Tamura K."/>
            <person name="Chung S.J."/>
            <person name="Nakamura S."/>
            <person name="Kuroiwa H."/>
            <person name="Tanaka K."/>
            <person name="Sato N."/>
            <person name="Kuroiwa T."/>
        </authorList>
    </citation>
    <scope>NUCLEOTIDE SEQUENCE [LARGE SCALE GENOMIC DNA]</scope>
    <source>
        <strain evidence="4 5">10D</strain>
    </source>
</reference>
<feature type="region of interest" description="Disordered" evidence="1">
    <location>
        <begin position="1432"/>
        <end position="1460"/>
    </location>
</feature>
<organism evidence="4 5">
    <name type="scientific">Cyanidioschyzon merolae (strain NIES-3377 / 10D)</name>
    <name type="common">Unicellular red alga</name>
    <dbReference type="NCBI Taxonomy" id="280699"/>
    <lineage>
        <taxon>Eukaryota</taxon>
        <taxon>Rhodophyta</taxon>
        <taxon>Bangiophyceae</taxon>
        <taxon>Cyanidiales</taxon>
        <taxon>Cyanidiaceae</taxon>
        <taxon>Cyanidioschyzon</taxon>
    </lineage>
</organism>
<evidence type="ECO:0000313" key="5">
    <source>
        <dbReference type="Proteomes" id="UP000007014"/>
    </source>
</evidence>
<proteinExistence type="predicted"/>
<feature type="region of interest" description="Disordered" evidence="1">
    <location>
        <begin position="844"/>
        <end position="894"/>
    </location>
</feature>